<dbReference type="AlphaFoldDB" id="A0A1A9WXA4"/>
<evidence type="ECO:0000256" key="1">
    <source>
        <dbReference type="SAM" id="Phobius"/>
    </source>
</evidence>
<sequence>MKIRAILGIFKFSISGLTIHPIMVPLRIFFNWSSLKKTKTYRNKEEQDPFLSAPNAVVACCSRFSMPCIKHDSYSIVVVVQRESASCSLALLPILLRFSTHLARQTGAKLSPQTFANLCCIVAASIGGDGVDKCKC</sequence>
<feature type="transmembrane region" description="Helical" evidence="1">
    <location>
        <begin position="6"/>
        <end position="30"/>
    </location>
</feature>
<dbReference type="EnsemblMetazoa" id="GBRI035808-RA">
    <property type="protein sequence ID" value="GBRI035808-PA"/>
    <property type="gene ID" value="GBRI035808"/>
</dbReference>
<evidence type="ECO:0000313" key="3">
    <source>
        <dbReference type="Proteomes" id="UP000091820"/>
    </source>
</evidence>
<keyword evidence="3" id="KW-1185">Reference proteome</keyword>
<keyword evidence="1" id="KW-1133">Transmembrane helix</keyword>
<name>A0A1A9WXA4_9MUSC</name>
<reference evidence="3" key="1">
    <citation type="submission" date="2014-03" db="EMBL/GenBank/DDBJ databases">
        <authorList>
            <person name="Aksoy S."/>
            <person name="Warren W."/>
            <person name="Wilson R.K."/>
        </authorList>
    </citation>
    <scope>NUCLEOTIDE SEQUENCE [LARGE SCALE GENOMIC DNA]</scope>
    <source>
        <strain evidence="3">IAEA</strain>
    </source>
</reference>
<keyword evidence="1" id="KW-0812">Transmembrane</keyword>
<accession>A0A1A9WXA4</accession>
<dbReference type="Proteomes" id="UP000091820">
    <property type="component" value="Unassembled WGS sequence"/>
</dbReference>
<evidence type="ECO:0000313" key="2">
    <source>
        <dbReference type="EnsemblMetazoa" id="GBRI035808-PA"/>
    </source>
</evidence>
<dbReference type="VEuPathDB" id="VectorBase:GBRI035808"/>
<organism evidence="2 3">
    <name type="scientific">Glossina brevipalpis</name>
    <dbReference type="NCBI Taxonomy" id="37001"/>
    <lineage>
        <taxon>Eukaryota</taxon>
        <taxon>Metazoa</taxon>
        <taxon>Ecdysozoa</taxon>
        <taxon>Arthropoda</taxon>
        <taxon>Hexapoda</taxon>
        <taxon>Insecta</taxon>
        <taxon>Pterygota</taxon>
        <taxon>Neoptera</taxon>
        <taxon>Endopterygota</taxon>
        <taxon>Diptera</taxon>
        <taxon>Brachycera</taxon>
        <taxon>Muscomorpha</taxon>
        <taxon>Hippoboscoidea</taxon>
        <taxon>Glossinidae</taxon>
        <taxon>Glossina</taxon>
    </lineage>
</organism>
<proteinExistence type="predicted"/>
<keyword evidence="1" id="KW-0472">Membrane</keyword>
<reference evidence="2" key="2">
    <citation type="submission" date="2020-05" db="UniProtKB">
        <authorList>
            <consortium name="EnsemblMetazoa"/>
        </authorList>
    </citation>
    <scope>IDENTIFICATION</scope>
    <source>
        <strain evidence="2">IAEA</strain>
    </source>
</reference>
<protein>
    <submittedName>
        <fullName evidence="2">Uncharacterized protein</fullName>
    </submittedName>
</protein>